<comment type="subunit">
    <text evidence="8">Component of the Mediator complex.</text>
</comment>
<sequence>MIRPTLRENLLEHADDIDGIVKQMLECLLEHDNKSGREEALSTLSGLFDSRHAKIKTLFNQIEAHQERTNLIQELEKCSEDRDTIIQNVEADLHTADALLKSTIFQANKKIRTMRNSVEQPVNTEQALQMAHQISKGFSVAGPMNWQQGDPSRPFPTEAEFRISQLMNPKPMGMPGAAPTLGMRQPPAAAGRGRAMMPQSPMSSSYGAQRGWSPRTGFVESPRTARNGIGGMSTPRAVGTSPFDSRRTSTGSEVRVAFTTPPMPSRAPPPVSNVGQMSSDSSSSSSSEDERRP</sequence>
<gene>
    <name evidence="8" type="primary">MED4</name>
    <name evidence="10" type="ORF">MSPICULIGERA_LOCUS18591</name>
</gene>
<keyword evidence="8" id="KW-0010">Activator</keyword>
<evidence type="ECO:0000256" key="2">
    <source>
        <dbReference type="ARBA" id="ARBA00009626"/>
    </source>
</evidence>
<protein>
    <recommendedName>
        <fullName evidence="3 8">Mediator of RNA polymerase II transcription subunit 4</fullName>
    </recommendedName>
    <alternativeName>
        <fullName evidence="7 8">Mediator complex subunit 4</fullName>
    </alternativeName>
</protein>
<feature type="compositionally biased region" description="Pro residues" evidence="9">
    <location>
        <begin position="261"/>
        <end position="271"/>
    </location>
</feature>
<dbReference type="Pfam" id="PF10018">
    <property type="entry name" value="Med4"/>
    <property type="match status" value="1"/>
</dbReference>
<evidence type="ECO:0000256" key="8">
    <source>
        <dbReference type="RuleBase" id="RU364141"/>
    </source>
</evidence>
<feature type="non-terminal residue" evidence="10">
    <location>
        <position position="293"/>
    </location>
</feature>
<comment type="similarity">
    <text evidence="2 8">Belongs to the Mediator complex subunit 4 family.</text>
</comment>
<evidence type="ECO:0000313" key="10">
    <source>
        <dbReference type="EMBL" id="CAJ0580393.1"/>
    </source>
</evidence>
<dbReference type="GO" id="GO:0070847">
    <property type="term" value="C:core mediator complex"/>
    <property type="evidence" value="ECO:0007669"/>
    <property type="project" value="TreeGrafter"/>
</dbReference>
<evidence type="ECO:0000256" key="4">
    <source>
        <dbReference type="ARBA" id="ARBA00023015"/>
    </source>
</evidence>
<comment type="caution">
    <text evidence="10">The sequence shown here is derived from an EMBL/GenBank/DDBJ whole genome shotgun (WGS) entry which is preliminary data.</text>
</comment>
<evidence type="ECO:0000256" key="6">
    <source>
        <dbReference type="ARBA" id="ARBA00023242"/>
    </source>
</evidence>
<dbReference type="GO" id="GO:0016592">
    <property type="term" value="C:mediator complex"/>
    <property type="evidence" value="ECO:0007669"/>
    <property type="project" value="InterPro"/>
</dbReference>
<keyword evidence="6 8" id="KW-0539">Nucleus</keyword>
<keyword evidence="11" id="KW-1185">Reference proteome</keyword>
<dbReference type="Proteomes" id="UP001177023">
    <property type="component" value="Unassembled WGS sequence"/>
</dbReference>
<evidence type="ECO:0000256" key="1">
    <source>
        <dbReference type="ARBA" id="ARBA00004123"/>
    </source>
</evidence>
<name>A0AA36D3H2_9BILA</name>
<dbReference type="AlphaFoldDB" id="A0AA36D3H2"/>
<organism evidence="10 11">
    <name type="scientific">Mesorhabditis spiculigera</name>
    <dbReference type="NCBI Taxonomy" id="96644"/>
    <lineage>
        <taxon>Eukaryota</taxon>
        <taxon>Metazoa</taxon>
        <taxon>Ecdysozoa</taxon>
        <taxon>Nematoda</taxon>
        <taxon>Chromadorea</taxon>
        <taxon>Rhabditida</taxon>
        <taxon>Rhabditina</taxon>
        <taxon>Rhabditomorpha</taxon>
        <taxon>Rhabditoidea</taxon>
        <taxon>Rhabditidae</taxon>
        <taxon>Mesorhabditinae</taxon>
        <taxon>Mesorhabditis</taxon>
    </lineage>
</organism>
<dbReference type="InterPro" id="IPR019258">
    <property type="entry name" value="Mediator_Med4"/>
</dbReference>
<comment type="function">
    <text evidence="8">Component of the Mediator complex, a coactivator involved in the regulated transcription of nearly all RNA polymerase II-dependent genes. Mediator functions as a bridge to convey information from gene-specific regulatory proteins to the basal RNA polymerase II transcription machinery. Mediator is recruited to promoters by direct interactions with regulatory proteins and serves as a scaffold for the assembly of a functional preinitiation complex with RNA polymerase II and the general transcription factors.</text>
</comment>
<proteinExistence type="inferred from homology"/>
<dbReference type="PANTHER" id="PTHR13208">
    <property type="entry name" value="MEDIATOR OF RNA POLYMERASE II TRANSCRIPTION SUBUNIT 4"/>
    <property type="match status" value="1"/>
</dbReference>
<dbReference type="EMBL" id="CATQJA010002659">
    <property type="protein sequence ID" value="CAJ0580393.1"/>
    <property type="molecule type" value="Genomic_DNA"/>
</dbReference>
<comment type="subcellular location">
    <subcellularLocation>
        <location evidence="1 8">Nucleus</location>
    </subcellularLocation>
</comment>
<evidence type="ECO:0000256" key="5">
    <source>
        <dbReference type="ARBA" id="ARBA00023163"/>
    </source>
</evidence>
<dbReference type="GO" id="GO:0003712">
    <property type="term" value="F:transcription coregulator activity"/>
    <property type="evidence" value="ECO:0007669"/>
    <property type="project" value="InterPro"/>
</dbReference>
<dbReference type="GO" id="GO:0006357">
    <property type="term" value="P:regulation of transcription by RNA polymerase II"/>
    <property type="evidence" value="ECO:0007669"/>
    <property type="project" value="InterPro"/>
</dbReference>
<feature type="region of interest" description="Disordered" evidence="9">
    <location>
        <begin position="187"/>
        <end position="293"/>
    </location>
</feature>
<keyword evidence="5 8" id="KW-0804">Transcription</keyword>
<keyword evidence="4 8" id="KW-0805">Transcription regulation</keyword>
<reference evidence="10" key="1">
    <citation type="submission" date="2023-06" db="EMBL/GenBank/DDBJ databases">
        <authorList>
            <person name="Delattre M."/>
        </authorList>
    </citation>
    <scope>NUCLEOTIDE SEQUENCE</scope>
    <source>
        <strain evidence="10">AF72</strain>
    </source>
</reference>
<evidence type="ECO:0000256" key="7">
    <source>
        <dbReference type="ARBA" id="ARBA00031257"/>
    </source>
</evidence>
<feature type="compositionally biased region" description="Low complexity" evidence="9">
    <location>
        <begin position="187"/>
        <end position="199"/>
    </location>
</feature>
<evidence type="ECO:0000256" key="3">
    <source>
        <dbReference type="ARBA" id="ARBA00020629"/>
    </source>
</evidence>
<evidence type="ECO:0000256" key="9">
    <source>
        <dbReference type="SAM" id="MobiDB-lite"/>
    </source>
</evidence>
<evidence type="ECO:0000313" key="11">
    <source>
        <dbReference type="Proteomes" id="UP001177023"/>
    </source>
</evidence>
<accession>A0AA36D3H2</accession>
<dbReference type="PANTHER" id="PTHR13208:SF2">
    <property type="entry name" value="MEDIATOR OF RNA POLYMERASE II TRANSCRIPTION SUBUNIT 4"/>
    <property type="match status" value="1"/>
</dbReference>